<keyword evidence="11" id="KW-0594">Phospholipid biosynthesis</keyword>
<comment type="subcellular location">
    <subcellularLocation>
        <location evidence="2">Endoplasmic reticulum</location>
    </subcellularLocation>
    <subcellularLocation>
        <location evidence="1">Membrane</location>
        <topology evidence="1">Multi-pass membrane protein</topology>
    </subcellularLocation>
</comment>
<comment type="pathway">
    <text evidence="3">Lipid metabolism.</text>
</comment>
<keyword evidence="10 18" id="KW-0472">Membrane</keyword>
<dbReference type="GO" id="GO:0006656">
    <property type="term" value="P:phosphatidylcholine biosynthetic process"/>
    <property type="evidence" value="ECO:0007669"/>
    <property type="project" value="TreeGrafter"/>
</dbReference>
<feature type="transmembrane region" description="Helical" evidence="18">
    <location>
        <begin position="125"/>
        <end position="143"/>
    </location>
</feature>
<evidence type="ECO:0000256" key="4">
    <source>
        <dbReference type="ARBA" id="ARBA00022516"/>
    </source>
</evidence>
<evidence type="ECO:0000256" key="8">
    <source>
        <dbReference type="ARBA" id="ARBA00022989"/>
    </source>
</evidence>
<evidence type="ECO:0000256" key="5">
    <source>
        <dbReference type="ARBA" id="ARBA00022679"/>
    </source>
</evidence>
<gene>
    <name evidence="19" type="ORF">AGERDE_LOCUS930</name>
</gene>
<dbReference type="PANTHER" id="PTHR13906">
    <property type="entry name" value="PORCUPINE"/>
    <property type="match status" value="1"/>
</dbReference>
<dbReference type="InterPro" id="IPR049941">
    <property type="entry name" value="LPLAT_7/PORCN-like"/>
</dbReference>
<dbReference type="GO" id="GO:0071617">
    <property type="term" value="F:lysophospholipid acyltransferase activity"/>
    <property type="evidence" value="ECO:0007669"/>
    <property type="project" value="TreeGrafter"/>
</dbReference>
<keyword evidence="20" id="KW-1185">Reference proteome</keyword>
<dbReference type="AlphaFoldDB" id="A0A9N8YQ34"/>
<dbReference type="GO" id="GO:0016020">
    <property type="term" value="C:membrane"/>
    <property type="evidence" value="ECO:0007669"/>
    <property type="project" value="UniProtKB-SubCell"/>
</dbReference>
<evidence type="ECO:0000256" key="13">
    <source>
        <dbReference type="ARBA" id="ARBA00023315"/>
    </source>
</evidence>
<reference evidence="19" key="1">
    <citation type="submission" date="2021-06" db="EMBL/GenBank/DDBJ databases">
        <authorList>
            <person name="Kallberg Y."/>
            <person name="Tangrot J."/>
            <person name="Rosling A."/>
        </authorList>
    </citation>
    <scope>NUCLEOTIDE SEQUENCE</scope>
    <source>
        <strain evidence="19">MT106</strain>
    </source>
</reference>
<protein>
    <recommendedName>
        <fullName evidence="17">Lysophospholipid acyltransferase 5</fullName>
        <ecNumber evidence="15">2.3.1.23</ecNumber>
        <ecNumber evidence="16">2.3.1.n6</ecNumber>
    </recommendedName>
</protein>
<evidence type="ECO:0000313" key="19">
    <source>
        <dbReference type="EMBL" id="CAG8439294.1"/>
    </source>
</evidence>
<sequence length="503" mass="57598">MVLESLSDATGIPEPVLRLVVAILLAYPIALFYRIAFLRPINSKNAPRIRNLYIVVTGLALAYFFNGLDMIHSLITTTVTWLLMWFGDAIGNRKFAMALIFIFNMAYLVFGYYYTATDDYDIDWTMTQCVLCLRMIGFAMDFMDGATLLKSKKNPDEDNKLATLPSFIETIGYAHFFGAFLTGPQFSFSLYRKFITFSVYPNPTSIPSGSYKSALKCFLLGAIYLGVYQIAAGFFPITYLITEEYAARTFWEKLAFMWCAAKFSFTKYLGTWTLVEGACVLSGISFNGFNEKGQAEWNGLSNVAKYRFEFATSLSQIVTSFNTNTNLWSKIYIFKRLISLGNKNLSSIVTLFFLAVWHGTHSGYFLCFSLEFFDIDAERRWAKRLEPYTKPLYDIKNRDKPLIQLLRRLHLFACWFGQTCGLHYAMVPFTLLKWEHIHTAWANVYYCGHIIVFGLIFLDVILPKRREKRSSEHVNTAEKVKLNGETKINGHAKIIQNGAIKTE</sequence>
<dbReference type="Proteomes" id="UP000789831">
    <property type="component" value="Unassembled WGS sequence"/>
</dbReference>
<keyword evidence="9" id="KW-0443">Lipid metabolism</keyword>
<name>A0A9N8YQ34_9GLOM</name>
<evidence type="ECO:0000256" key="15">
    <source>
        <dbReference type="ARBA" id="ARBA00026120"/>
    </source>
</evidence>
<dbReference type="OrthoDB" id="286734at2759"/>
<comment type="pathway">
    <text evidence="14">Phospholipid metabolism.</text>
</comment>
<evidence type="ECO:0000256" key="7">
    <source>
        <dbReference type="ARBA" id="ARBA00022824"/>
    </source>
</evidence>
<evidence type="ECO:0000256" key="17">
    <source>
        <dbReference type="ARBA" id="ARBA00039721"/>
    </source>
</evidence>
<evidence type="ECO:0000256" key="2">
    <source>
        <dbReference type="ARBA" id="ARBA00004240"/>
    </source>
</evidence>
<keyword evidence="7" id="KW-0256">Endoplasmic reticulum</keyword>
<organism evidence="19 20">
    <name type="scientific">Ambispora gerdemannii</name>
    <dbReference type="NCBI Taxonomy" id="144530"/>
    <lineage>
        <taxon>Eukaryota</taxon>
        <taxon>Fungi</taxon>
        <taxon>Fungi incertae sedis</taxon>
        <taxon>Mucoromycota</taxon>
        <taxon>Glomeromycotina</taxon>
        <taxon>Glomeromycetes</taxon>
        <taxon>Archaeosporales</taxon>
        <taxon>Ambisporaceae</taxon>
        <taxon>Ambispora</taxon>
    </lineage>
</organism>
<dbReference type="EC" id="2.3.1.n6" evidence="16"/>
<feature type="transmembrane region" description="Helical" evidence="18">
    <location>
        <begin position="49"/>
        <end position="65"/>
    </location>
</feature>
<evidence type="ECO:0000256" key="1">
    <source>
        <dbReference type="ARBA" id="ARBA00004141"/>
    </source>
</evidence>
<dbReference type="EMBL" id="CAJVPL010000055">
    <property type="protein sequence ID" value="CAG8439294.1"/>
    <property type="molecule type" value="Genomic_DNA"/>
</dbReference>
<evidence type="ECO:0000256" key="16">
    <source>
        <dbReference type="ARBA" id="ARBA00038923"/>
    </source>
</evidence>
<dbReference type="PANTHER" id="PTHR13906:SF14">
    <property type="entry name" value="LYSOPHOSPHOLIPID ACYLTRANSFERASE 5"/>
    <property type="match status" value="1"/>
</dbReference>
<evidence type="ECO:0000256" key="10">
    <source>
        <dbReference type="ARBA" id="ARBA00023136"/>
    </source>
</evidence>
<evidence type="ECO:0000256" key="12">
    <source>
        <dbReference type="ARBA" id="ARBA00023264"/>
    </source>
</evidence>
<evidence type="ECO:0000313" key="20">
    <source>
        <dbReference type="Proteomes" id="UP000789831"/>
    </source>
</evidence>
<keyword evidence="4" id="KW-0444">Lipid biosynthesis</keyword>
<keyword evidence="12" id="KW-1208">Phospholipid metabolism</keyword>
<evidence type="ECO:0000256" key="18">
    <source>
        <dbReference type="SAM" id="Phobius"/>
    </source>
</evidence>
<dbReference type="GO" id="GO:0005783">
    <property type="term" value="C:endoplasmic reticulum"/>
    <property type="evidence" value="ECO:0007669"/>
    <property type="project" value="UniProtKB-SubCell"/>
</dbReference>
<comment type="caution">
    <text evidence="19">The sequence shown here is derived from an EMBL/GenBank/DDBJ whole genome shotgun (WGS) entry which is preliminary data.</text>
</comment>
<accession>A0A9N8YQ34</accession>
<keyword evidence="5" id="KW-0808">Transferase</keyword>
<feature type="transmembrane region" description="Helical" evidence="18">
    <location>
        <begin position="348"/>
        <end position="373"/>
    </location>
</feature>
<keyword evidence="6 18" id="KW-0812">Transmembrane</keyword>
<dbReference type="GO" id="GO:0047184">
    <property type="term" value="F:1-acylglycerophosphocholine O-acyltransferase activity"/>
    <property type="evidence" value="ECO:0007669"/>
    <property type="project" value="UniProtKB-EC"/>
</dbReference>
<feature type="transmembrane region" description="Helical" evidence="18">
    <location>
        <begin position="95"/>
        <end position="113"/>
    </location>
</feature>
<dbReference type="GO" id="GO:0030258">
    <property type="term" value="P:lipid modification"/>
    <property type="evidence" value="ECO:0007669"/>
    <property type="project" value="TreeGrafter"/>
</dbReference>
<dbReference type="EC" id="2.3.1.23" evidence="15"/>
<keyword evidence="13" id="KW-0012">Acyltransferase</keyword>
<evidence type="ECO:0000256" key="6">
    <source>
        <dbReference type="ARBA" id="ARBA00022692"/>
    </source>
</evidence>
<evidence type="ECO:0000256" key="3">
    <source>
        <dbReference type="ARBA" id="ARBA00005189"/>
    </source>
</evidence>
<evidence type="ECO:0000256" key="11">
    <source>
        <dbReference type="ARBA" id="ARBA00023209"/>
    </source>
</evidence>
<feature type="transmembrane region" description="Helical" evidence="18">
    <location>
        <begin position="409"/>
        <end position="431"/>
    </location>
</feature>
<evidence type="ECO:0000256" key="14">
    <source>
        <dbReference type="ARBA" id="ARBA00025707"/>
    </source>
</evidence>
<keyword evidence="8 18" id="KW-1133">Transmembrane helix</keyword>
<dbReference type="Pfam" id="PF03062">
    <property type="entry name" value="MBOAT"/>
    <property type="match status" value="1"/>
</dbReference>
<proteinExistence type="predicted"/>
<feature type="transmembrane region" description="Helical" evidence="18">
    <location>
        <begin position="217"/>
        <end position="241"/>
    </location>
</feature>
<evidence type="ECO:0000256" key="9">
    <source>
        <dbReference type="ARBA" id="ARBA00023098"/>
    </source>
</evidence>
<feature type="transmembrane region" description="Helical" evidence="18">
    <location>
        <begin position="443"/>
        <end position="462"/>
    </location>
</feature>
<dbReference type="InterPro" id="IPR004299">
    <property type="entry name" value="MBOAT_fam"/>
</dbReference>
<feature type="transmembrane region" description="Helical" evidence="18">
    <location>
        <begin position="16"/>
        <end position="37"/>
    </location>
</feature>